<proteinExistence type="predicted"/>
<dbReference type="PaxDb" id="515619-EUBREC_1719"/>
<dbReference type="HOGENOM" id="CLU_3251702_0_0_9"/>
<protein>
    <submittedName>
        <fullName evidence="1">Uncharacterized protein</fullName>
    </submittedName>
</protein>
<dbReference type="AlphaFoldDB" id="C4ZA22"/>
<evidence type="ECO:0000313" key="2">
    <source>
        <dbReference type="Proteomes" id="UP000001477"/>
    </source>
</evidence>
<name>C4ZA22_AGARV</name>
<gene>
    <name evidence="1" type="ordered locus">EUBREC_1719</name>
</gene>
<dbReference type="Proteomes" id="UP000001477">
    <property type="component" value="Chromosome"/>
</dbReference>
<reference evidence="1 2" key="1">
    <citation type="journal article" date="2009" name="Proc. Natl. Acad. Sci. U.S.A.">
        <title>Characterizing a model human gut microbiota composed of members of its two dominant bacterial phyla.</title>
        <authorList>
            <person name="Mahowald M.A."/>
            <person name="Rey F.E."/>
            <person name="Seedorf H."/>
            <person name="Turnbaugh P.J."/>
            <person name="Fulton R.S."/>
            <person name="Wollam A."/>
            <person name="Shah N."/>
            <person name="Wang C."/>
            <person name="Magrini V."/>
            <person name="Wilson R.K."/>
            <person name="Cantarel B.L."/>
            <person name="Coutinho P.M."/>
            <person name="Henrissat B."/>
            <person name="Crock L.W."/>
            <person name="Russell A."/>
            <person name="Verberkmoes N.C."/>
            <person name="Hettich R.L."/>
            <person name="Gordon J.I."/>
        </authorList>
    </citation>
    <scope>NUCLEOTIDE SEQUENCE [LARGE SCALE GENOMIC DNA]</scope>
    <source>
        <strain evidence="2">ATCC 33656 / DSM 3377 / JCM 17463 / KCTC 5835 / LMG 30912 / VPI 0990</strain>
    </source>
</reference>
<accession>C4ZA22</accession>
<evidence type="ECO:0000313" key="1">
    <source>
        <dbReference type="EMBL" id="ACR75463.1"/>
    </source>
</evidence>
<dbReference type="KEGG" id="ere:EUBREC_1719"/>
<dbReference type="EMBL" id="CP001107">
    <property type="protein sequence ID" value="ACR75463.1"/>
    <property type="molecule type" value="Genomic_DNA"/>
</dbReference>
<sequence length="42" mass="4644">MIKVKKGNSVFKGIRLMAYLAIAPTAPPNATNKKFMVVISYM</sequence>
<organism evidence="1 2">
    <name type="scientific">Agathobacter rectalis (strain ATCC 33656 / DSM 3377 / JCM 17463 / KCTC 5835 / VPI 0990)</name>
    <name type="common">Eubacterium rectale</name>
    <dbReference type="NCBI Taxonomy" id="515619"/>
    <lineage>
        <taxon>Bacteria</taxon>
        <taxon>Bacillati</taxon>
        <taxon>Bacillota</taxon>
        <taxon>Clostridia</taxon>
        <taxon>Lachnospirales</taxon>
        <taxon>Lachnospiraceae</taxon>
        <taxon>Agathobacter</taxon>
    </lineage>
</organism>